<evidence type="ECO:0000256" key="1">
    <source>
        <dbReference type="ARBA" id="ARBA00008683"/>
    </source>
</evidence>
<feature type="domain" description="Peptidase S49" evidence="6">
    <location>
        <begin position="142"/>
        <end position="286"/>
    </location>
</feature>
<comment type="similarity">
    <text evidence="1">Belongs to the peptidase S49 family.</text>
</comment>
<evidence type="ECO:0000259" key="6">
    <source>
        <dbReference type="Pfam" id="PF01343"/>
    </source>
</evidence>
<dbReference type="Pfam" id="PF01343">
    <property type="entry name" value="Peptidase_S49"/>
    <property type="match status" value="1"/>
</dbReference>
<reference evidence="7 8" key="1">
    <citation type="journal article" date="2016" name="Nat. Commun.">
        <title>Thousands of microbial genomes shed light on interconnected biogeochemical processes in an aquifer system.</title>
        <authorList>
            <person name="Anantharaman K."/>
            <person name="Brown C.T."/>
            <person name="Hug L.A."/>
            <person name="Sharon I."/>
            <person name="Castelle C.J."/>
            <person name="Probst A.J."/>
            <person name="Thomas B.C."/>
            <person name="Singh A."/>
            <person name="Wilkins M.J."/>
            <person name="Karaoz U."/>
            <person name="Brodie E.L."/>
            <person name="Williams K.H."/>
            <person name="Hubbard S.S."/>
            <person name="Banfield J.F."/>
        </authorList>
    </citation>
    <scope>NUCLEOTIDE SEQUENCE [LARGE SCALE GENOMIC DNA]</scope>
</reference>
<evidence type="ECO:0000256" key="4">
    <source>
        <dbReference type="ARBA" id="ARBA00022825"/>
    </source>
</evidence>
<evidence type="ECO:0000256" key="2">
    <source>
        <dbReference type="ARBA" id="ARBA00022670"/>
    </source>
</evidence>
<evidence type="ECO:0000256" key="3">
    <source>
        <dbReference type="ARBA" id="ARBA00022801"/>
    </source>
</evidence>
<dbReference type="InterPro" id="IPR029045">
    <property type="entry name" value="ClpP/crotonase-like_dom_sf"/>
</dbReference>
<gene>
    <name evidence="7" type="ORF">A3G99_01485</name>
</gene>
<dbReference type="Gene3D" id="6.20.330.10">
    <property type="match status" value="1"/>
</dbReference>
<dbReference type="GO" id="GO:0006508">
    <property type="term" value="P:proteolysis"/>
    <property type="evidence" value="ECO:0007669"/>
    <property type="project" value="UniProtKB-KW"/>
</dbReference>
<comment type="caution">
    <text evidence="7">The sequence shown here is derived from an EMBL/GenBank/DDBJ whole genome shotgun (WGS) entry which is preliminary data.</text>
</comment>
<proteinExistence type="inferred from homology"/>
<dbReference type="SUPFAM" id="SSF52096">
    <property type="entry name" value="ClpP/crotonase"/>
    <property type="match status" value="1"/>
</dbReference>
<sequence length="299" mass="32765">MDRIKYITKKIAGVFKRYIGYAILISVFVVVYLSLNVASYSLYEKYIKVADTVGSEYSNEPSSDESYENADCNVAGVNLHGQLTTYIPQKEPLDLSDVVPADYISYYIKKAIKNPDIKAIVLEVDSGGGSPVAGEEIAHLLKTSSKPTVAVIRQMGTSAAYWASTGANIIFASKNSDIGSIGVTFSYLDNVGKNAKEGLNYVELFSGKYKESGNPDRTLTDEEKNLIMRDLKIIHSNFIKAVAQNRNLSVEKVSSLADGSSVLGEQAKKLGLIDRIGDLVDVEDYLSEKIGEKVEICWN</sequence>
<name>A0A1G2UTK7_9BACT</name>
<keyword evidence="3" id="KW-0378">Hydrolase</keyword>
<dbReference type="Gene3D" id="3.90.226.10">
    <property type="entry name" value="2-enoyl-CoA Hydratase, Chain A, domain 1"/>
    <property type="match status" value="1"/>
</dbReference>
<evidence type="ECO:0000313" key="8">
    <source>
        <dbReference type="Proteomes" id="UP000176558"/>
    </source>
</evidence>
<keyword evidence="2" id="KW-0645">Protease</keyword>
<evidence type="ECO:0000313" key="7">
    <source>
        <dbReference type="EMBL" id="OHB12724.1"/>
    </source>
</evidence>
<dbReference type="InterPro" id="IPR047272">
    <property type="entry name" value="S49_SppA_C"/>
</dbReference>
<keyword evidence="5" id="KW-0812">Transmembrane</keyword>
<protein>
    <recommendedName>
        <fullName evidence="6">Peptidase S49 domain-containing protein</fullName>
    </recommendedName>
</protein>
<accession>A0A1G2UTK7</accession>
<dbReference type="GO" id="GO:0008236">
    <property type="term" value="F:serine-type peptidase activity"/>
    <property type="evidence" value="ECO:0007669"/>
    <property type="project" value="UniProtKB-KW"/>
</dbReference>
<dbReference type="Proteomes" id="UP000176558">
    <property type="component" value="Unassembled WGS sequence"/>
</dbReference>
<keyword evidence="4" id="KW-0720">Serine protease</keyword>
<keyword evidence="5" id="KW-1133">Transmembrane helix</keyword>
<dbReference type="InterPro" id="IPR002142">
    <property type="entry name" value="Peptidase_S49"/>
</dbReference>
<dbReference type="PANTHER" id="PTHR42987:SF4">
    <property type="entry name" value="PROTEASE SOHB-RELATED"/>
    <property type="match status" value="1"/>
</dbReference>
<organism evidence="7 8">
    <name type="scientific">Candidatus Zambryskibacteria bacterium RIFCSPLOWO2_12_FULL_39_23</name>
    <dbReference type="NCBI Taxonomy" id="1802776"/>
    <lineage>
        <taxon>Bacteria</taxon>
        <taxon>Candidatus Zambryskiibacteriota</taxon>
    </lineage>
</organism>
<dbReference type="PANTHER" id="PTHR42987">
    <property type="entry name" value="PEPTIDASE S49"/>
    <property type="match status" value="1"/>
</dbReference>
<dbReference type="AlphaFoldDB" id="A0A1G2UTK7"/>
<dbReference type="EMBL" id="MHWT01000012">
    <property type="protein sequence ID" value="OHB12724.1"/>
    <property type="molecule type" value="Genomic_DNA"/>
</dbReference>
<evidence type="ECO:0000256" key="5">
    <source>
        <dbReference type="SAM" id="Phobius"/>
    </source>
</evidence>
<dbReference type="CDD" id="cd07023">
    <property type="entry name" value="S49_Sppa_N_C"/>
    <property type="match status" value="1"/>
</dbReference>
<keyword evidence="5" id="KW-0472">Membrane</keyword>
<feature type="transmembrane region" description="Helical" evidence="5">
    <location>
        <begin position="21"/>
        <end position="43"/>
    </location>
</feature>